<reference evidence="2 3" key="1">
    <citation type="submission" date="2016-10" db="EMBL/GenBank/DDBJ databases">
        <authorList>
            <person name="de Groot N.N."/>
        </authorList>
    </citation>
    <scope>NUCLEOTIDE SEQUENCE [LARGE SCALE GENOMIC DNA]</scope>
    <source>
        <strain evidence="2 3">DSM 9179</strain>
    </source>
</reference>
<dbReference type="OrthoDB" id="2054315at2"/>
<proteinExistence type="predicted"/>
<organism evidence="2 3">
    <name type="scientific">[Clostridium] fimetarium</name>
    <dbReference type="NCBI Taxonomy" id="99656"/>
    <lineage>
        <taxon>Bacteria</taxon>
        <taxon>Bacillati</taxon>
        <taxon>Bacillota</taxon>
        <taxon>Clostridia</taxon>
        <taxon>Lachnospirales</taxon>
        <taxon>Lachnospiraceae</taxon>
    </lineage>
</organism>
<evidence type="ECO:0000313" key="3">
    <source>
        <dbReference type="Proteomes" id="UP000199701"/>
    </source>
</evidence>
<evidence type="ECO:0000313" key="2">
    <source>
        <dbReference type="EMBL" id="SEW46210.1"/>
    </source>
</evidence>
<dbReference type="RefSeq" id="WP_092458292.1">
    <property type="nucleotide sequence ID" value="NZ_FOJI01000030.1"/>
</dbReference>
<dbReference type="InterPro" id="IPR024997">
    <property type="entry name" value="DUF3892"/>
</dbReference>
<dbReference type="Proteomes" id="UP000199701">
    <property type="component" value="Unassembled WGS sequence"/>
</dbReference>
<gene>
    <name evidence="2" type="ORF">SAMN05421659_13011</name>
</gene>
<feature type="region of interest" description="Disordered" evidence="1">
    <location>
        <begin position="79"/>
        <end position="98"/>
    </location>
</feature>
<keyword evidence="3" id="KW-1185">Reference proteome</keyword>
<dbReference type="AlphaFoldDB" id="A0A1I0RZ35"/>
<evidence type="ECO:0008006" key="4">
    <source>
        <dbReference type="Google" id="ProtNLM"/>
    </source>
</evidence>
<dbReference type="EMBL" id="FOJI01000030">
    <property type="protein sequence ID" value="SEW46210.1"/>
    <property type="molecule type" value="Genomic_DNA"/>
</dbReference>
<accession>A0A1I0RZ35</accession>
<evidence type="ECO:0000256" key="1">
    <source>
        <dbReference type="SAM" id="MobiDB-lite"/>
    </source>
</evidence>
<feature type="compositionally biased region" description="Polar residues" evidence="1">
    <location>
        <begin position="86"/>
        <end position="98"/>
    </location>
</feature>
<name>A0A1I0RZ35_9FIRM</name>
<dbReference type="Pfam" id="PF13031">
    <property type="entry name" value="DUF3892"/>
    <property type="match status" value="1"/>
</dbReference>
<dbReference type="STRING" id="99656.SAMN05421659_13011"/>
<sequence>MSKPNINRSQLAMSALDDIPDPKSDAKDIVALVKSSGHVDGYKLSDGTTLSKEQGVQLAKEGGINGVGIAHRQGSEYLKSLPDGAESNNLSNLPSVSG</sequence>
<protein>
    <recommendedName>
        <fullName evidence="4">DUF3892 domain-containing protein</fullName>
    </recommendedName>
</protein>